<dbReference type="EC" id="2.4.1.11" evidence="2"/>
<evidence type="ECO:0000313" key="2">
    <source>
        <dbReference type="EMBL" id="ARU01553.1"/>
    </source>
</evidence>
<dbReference type="Pfam" id="PF00534">
    <property type="entry name" value="Glycos_transf_1"/>
    <property type="match status" value="1"/>
</dbReference>
<dbReference type="RefSeq" id="WP_087208418.1">
    <property type="nucleotide sequence ID" value="NZ_CP021431.1"/>
</dbReference>
<organism evidence="2 3">
    <name type="scientific">Yoonia vestfoldensis</name>
    <dbReference type="NCBI Taxonomy" id="245188"/>
    <lineage>
        <taxon>Bacteria</taxon>
        <taxon>Pseudomonadati</taxon>
        <taxon>Pseudomonadota</taxon>
        <taxon>Alphaproteobacteria</taxon>
        <taxon>Rhodobacterales</taxon>
        <taxon>Paracoccaceae</taxon>
        <taxon>Yoonia</taxon>
    </lineage>
</organism>
<keyword evidence="2" id="KW-0328">Glycosyltransferase</keyword>
<sequence length="377" mass="40872">MKVLHVTPSFYPATYWGGPIFSTKAICDGIAAAPDIRLRVLTTDAAGPALRDRLRQMPLPYRVDYTRRIAGHAVAPGLLARLPAAMLWADVVHLTGTYSFPTLPVLALARILRKPLVWSPRGALQATQAWPDAPHLRAKHLFEQAANMLRPAQTILHVTAPLEAAQSLARLPHIQTTVIPNSVTIPPVTRRPYRPRGLLRLIYLGRLHPKKGLDLLIAAMAVLPGHVTLDIFGTGNPAYVAKLREAAAGDARIRFHGALHSSAKAQAFARADLCVLPSHSENFGITVAEALAHRVPVLTTISTPWRRLAIMAAGACIDPARDDLAEAILRLGAGDLAAMGARGRDWMIRDFAPEAMVASFAALYRNLVEGEPQMVNA</sequence>
<accession>A0A1Y0ED95</accession>
<gene>
    <name evidence="2" type="ORF">LOKVESSMR4R_02247</name>
</gene>
<dbReference type="PANTHER" id="PTHR12526">
    <property type="entry name" value="GLYCOSYLTRANSFERASE"/>
    <property type="match status" value="1"/>
</dbReference>
<protein>
    <submittedName>
        <fullName evidence="2">Glycogen synthase</fullName>
        <ecNumber evidence="2">2.4.1.11</ecNumber>
    </submittedName>
</protein>
<dbReference type="STRING" id="1122181.GCA_000382265_03320"/>
<dbReference type="GO" id="GO:0004373">
    <property type="term" value="F:alpha-1,4-glucan glucosyltransferase (UDP-glucose donor) activity"/>
    <property type="evidence" value="ECO:0007669"/>
    <property type="project" value="UniProtKB-EC"/>
</dbReference>
<dbReference type="KEGG" id="lvs:LOKVESSMR4R_02247"/>
<dbReference type="Proteomes" id="UP000195273">
    <property type="component" value="Chromosome"/>
</dbReference>
<name>A0A1Y0ED95_9RHOB</name>
<dbReference type="OrthoDB" id="529131at2"/>
<dbReference type="Gene3D" id="3.40.50.2000">
    <property type="entry name" value="Glycogen Phosphorylase B"/>
    <property type="match status" value="2"/>
</dbReference>
<dbReference type="InterPro" id="IPR001296">
    <property type="entry name" value="Glyco_trans_1"/>
</dbReference>
<dbReference type="EMBL" id="CP021431">
    <property type="protein sequence ID" value="ARU01553.1"/>
    <property type="molecule type" value="Genomic_DNA"/>
</dbReference>
<dbReference type="SUPFAM" id="SSF53756">
    <property type="entry name" value="UDP-Glycosyltransferase/glycogen phosphorylase"/>
    <property type="match status" value="1"/>
</dbReference>
<proteinExistence type="predicted"/>
<keyword evidence="3" id="KW-1185">Reference proteome</keyword>
<evidence type="ECO:0000259" key="1">
    <source>
        <dbReference type="Pfam" id="PF00534"/>
    </source>
</evidence>
<dbReference type="AlphaFoldDB" id="A0A1Y0ED95"/>
<feature type="domain" description="Glycosyl transferase family 1" evidence="1">
    <location>
        <begin position="201"/>
        <end position="331"/>
    </location>
</feature>
<keyword evidence="2" id="KW-0808">Transferase</keyword>
<evidence type="ECO:0000313" key="3">
    <source>
        <dbReference type="Proteomes" id="UP000195273"/>
    </source>
</evidence>
<reference evidence="2 3" key="1">
    <citation type="submission" date="2017-05" db="EMBL/GenBank/DDBJ databases">
        <title>Genome Sequence of Loktanella vestfoldensis Strain SMR4r Isolated from a Culture of the Diatom Skeletonema marinoi.</title>
        <authorList>
            <person name="Topel M."/>
            <person name="Pinder M.I.M."/>
            <person name="Johansson O.N."/>
            <person name="Kourtchenko O."/>
            <person name="Godhe A."/>
            <person name="Clarke A.K."/>
        </authorList>
    </citation>
    <scope>NUCLEOTIDE SEQUENCE [LARGE SCALE GENOMIC DNA]</scope>
    <source>
        <strain evidence="2 3">SMR4r</strain>
    </source>
</reference>